<feature type="region of interest" description="Disordered" evidence="1">
    <location>
        <begin position="1"/>
        <end position="23"/>
    </location>
</feature>
<feature type="region of interest" description="Disordered" evidence="1">
    <location>
        <begin position="65"/>
        <end position="90"/>
    </location>
</feature>
<dbReference type="Proteomes" id="UP000012015">
    <property type="component" value="Unassembled WGS sequence"/>
</dbReference>
<protein>
    <submittedName>
        <fullName evidence="2">Uncharacterized protein</fullName>
    </submittedName>
</protein>
<sequence>MPTWGESATFTQYGHEQSTASTHPGLQRITLNRFSQSLMLFPAQNSRNNGETMNAVIAKLEAMKTTPRHRDTGSHGSALDNRSIPVFRVL</sequence>
<keyword evidence="3" id="KW-1185">Reference proteome</keyword>
<dbReference type="PATRIC" id="fig|1276920.7.peg.3966"/>
<gene>
    <name evidence="2" type="ORF">ADIAG_03972</name>
</gene>
<name>M7MNN1_9MICC</name>
<dbReference type="AlphaFoldDB" id="M7MNN1"/>
<evidence type="ECO:0000313" key="2">
    <source>
        <dbReference type="EMBL" id="EMQ96646.1"/>
    </source>
</evidence>
<comment type="caution">
    <text evidence="2">The sequence shown here is derived from an EMBL/GenBank/DDBJ whole genome shotgun (WGS) entry which is preliminary data.</text>
</comment>
<organism evidence="2 3">
    <name type="scientific">Paeniglutamicibacter gangotriensis Lz1y</name>
    <dbReference type="NCBI Taxonomy" id="1276920"/>
    <lineage>
        <taxon>Bacteria</taxon>
        <taxon>Bacillati</taxon>
        <taxon>Actinomycetota</taxon>
        <taxon>Actinomycetes</taxon>
        <taxon>Micrococcales</taxon>
        <taxon>Micrococcaceae</taxon>
        <taxon>Paeniglutamicibacter</taxon>
    </lineage>
</organism>
<dbReference type="EMBL" id="AOCK01000015">
    <property type="protein sequence ID" value="EMQ96646.1"/>
    <property type="molecule type" value="Genomic_DNA"/>
</dbReference>
<proteinExistence type="predicted"/>
<evidence type="ECO:0000256" key="1">
    <source>
        <dbReference type="SAM" id="MobiDB-lite"/>
    </source>
</evidence>
<reference evidence="2 3" key="1">
    <citation type="journal article" date="2013" name="Genome Announc.">
        <title>Draft Genome Sequence of Arthrobacter gangotriensis Strain Lz1yT, Isolated from a Penguin Rookery Soil Sample Collected in Antarctica, near the Indian Station Dakshin Gangotri.</title>
        <authorList>
            <person name="Shivaji S."/>
            <person name="Ara S."/>
            <person name="Bandi S."/>
            <person name="Singh A."/>
            <person name="Kumar Pinnaka A."/>
        </authorList>
    </citation>
    <scope>NUCLEOTIDE SEQUENCE [LARGE SCALE GENOMIC DNA]</scope>
    <source>
        <strain evidence="2 3">Lz1y</strain>
    </source>
</reference>
<evidence type="ECO:0000313" key="3">
    <source>
        <dbReference type="Proteomes" id="UP000012015"/>
    </source>
</evidence>
<accession>M7MNN1</accession>